<evidence type="ECO:0000256" key="7">
    <source>
        <dbReference type="ARBA" id="ARBA00025785"/>
    </source>
</evidence>
<feature type="domain" description="Aminotransferase class I/classII large" evidence="11">
    <location>
        <begin position="57"/>
        <end position="123"/>
    </location>
</feature>
<comment type="caution">
    <text evidence="12">The sequence shown here is derived from an EMBL/GenBank/DDBJ whole genome shotgun (WGS) entry which is preliminary data.</text>
</comment>
<evidence type="ECO:0000256" key="6">
    <source>
        <dbReference type="ARBA" id="ARBA00025708"/>
    </source>
</evidence>
<sequence>MMAAAEGTLGTLGTSGPPQPLECSGSDPHSMGWAPIPVLRQFVLSLVVDPGSTLPTGVLVPVPGPPLLGAAAGLAGAVPIPYPLDESRGWALDVAALRRELRDARGRCRPTVLCVVNPGDPTGGYGGTTRELGLEPDRFFCQRLEEDTGLVLLPGSHFGHRGGTHLGLSLLLPPATLERDLLLLTRFHAQFLQEFS</sequence>
<name>A0ABQ9D424_9PASS</name>
<reference evidence="12" key="1">
    <citation type="submission" date="2019-10" db="EMBL/GenBank/DDBJ databases">
        <authorList>
            <person name="Soares A.E.R."/>
            <person name="Aleixo A."/>
            <person name="Schneider P."/>
            <person name="Miyaki C.Y."/>
            <person name="Schneider M.P."/>
            <person name="Mello C."/>
            <person name="Vasconcelos A.T.R."/>
        </authorList>
    </citation>
    <scope>NUCLEOTIDE SEQUENCE</scope>
    <source>
        <tissue evidence="12">Muscle</tissue>
    </source>
</reference>
<evidence type="ECO:0000256" key="9">
    <source>
        <dbReference type="ARBA" id="ARBA00047412"/>
    </source>
</evidence>
<dbReference type="InterPro" id="IPR045088">
    <property type="entry name" value="ALAT1/2-like"/>
</dbReference>
<evidence type="ECO:0000256" key="3">
    <source>
        <dbReference type="ARBA" id="ARBA00022576"/>
    </source>
</evidence>
<comment type="pathway">
    <text evidence="6">Amino-acid degradation; L-alanine degradation via transaminase pathway; pyruvate from L-alanine: step 1/1.</text>
</comment>
<keyword evidence="5" id="KW-0663">Pyridoxal phosphate</keyword>
<dbReference type="InterPro" id="IPR015422">
    <property type="entry name" value="PyrdxlP-dep_Trfase_small"/>
</dbReference>
<evidence type="ECO:0000313" key="12">
    <source>
        <dbReference type="EMBL" id="KAJ7412137.1"/>
    </source>
</evidence>
<dbReference type="InterPro" id="IPR015421">
    <property type="entry name" value="PyrdxlP-dep_Trfase_major"/>
</dbReference>
<dbReference type="SUPFAM" id="SSF53383">
    <property type="entry name" value="PLP-dependent transferases"/>
    <property type="match status" value="1"/>
</dbReference>
<gene>
    <name evidence="12" type="ORF">WISP_98879</name>
</gene>
<evidence type="ECO:0000259" key="11">
    <source>
        <dbReference type="Pfam" id="PF00155"/>
    </source>
</evidence>
<accession>A0ABQ9D424</accession>
<dbReference type="Pfam" id="PF00155">
    <property type="entry name" value="Aminotran_1_2"/>
    <property type="match status" value="1"/>
</dbReference>
<dbReference type="PANTHER" id="PTHR11751:SF308">
    <property type="entry name" value="ALANINE AMINOTRANSFERASE 1"/>
    <property type="match status" value="1"/>
</dbReference>
<evidence type="ECO:0000256" key="2">
    <source>
        <dbReference type="ARBA" id="ARBA00011738"/>
    </source>
</evidence>
<feature type="region of interest" description="Disordered" evidence="10">
    <location>
        <begin position="1"/>
        <end position="27"/>
    </location>
</feature>
<dbReference type="EC" id="2.6.1.2" evidence="8"/>
<proteinExistence type="inferred from homology"/>
<evidence type="ECO:0000313" key="13">
    <source>
        <dbReference type="Proteomes" id="UP001145742"/>
    </source>
</evidence>
<organism evidence="12 13">
    <name type="scientific">Willisornis vidua</name>
    <name type="common">Xingu scale-backed antbird</name>
    <dbReference type="NCBI Taxonomy" id="1566151"/>
    <lineage>
        <taxon>Eukaryota</taxon>
        <taxon>Metazoa</taxon>
        <taxon>Chordata</taxon>
        <taxon>Craniata</taxon>
        <taxon>Vertebrata</taxon>
        <taxon>Euteleostomi</taxon>
        <taxon>Archelosauria</taxon>
        <taxon>Archosauria</taxon>
        <taxon>Dinosauria</taxon>
        <taxon>Saurischia</taxon>
        <taxon>Theropoda</taxon>
        <taxon>Coelurosauria</taxon>
        <taxon>Aves</taxon>
        <taxon>Neognathae</taxon>
        <taxon>Neoaves</taxon>
        <taxon>Telluraves</taxon>
        <taxon>Australaves</taxon>
        <taxon>Passeriformes</taxon>
        <taxon>Thamnophilidae</taxon>
        <taxon>Willisornis</taxon>
    </lineage>
</organism>
<dbReference type="EMBL" id="WHWB01034259">
    <property type="protein sequence ID" value="KAJ7412137.1"/>
    <property type="molecule type" value="Genomic_DNA"/>
</dbReference>
<evidence type="ECO:0000256" key="10">
    <source>
        <dbReference type="SAM" id="MobiDB-lite"/>
    </source>
</evidence>
<comment type="cofactor">
    <cofactor evidence="1">
        <name>pyridoxal 5'-phosphate</name>
        <dbReference type="ChEBI" id="CHEBI:597326"/>
    </cofactor>
</comment>
<feature type="compositionally biased region" description="Low complexity" evidence="10">
    <location>
        <begin position="7"/>
        <end position="16"/>
    </location>
</feature>
<comment type="similarity">
    <text evidence="7">Belongs to the class-I pyridoxal-phosphate-dependent aminotransferase family. Alanine aminotransferase subfamily.</text>
</comment>
<dbReference type="Gene3D" id="3.40.640.10">
    <property type="entry name" value="Type I PLP-dependent aspartate aminotransferase-like (Major domain)"/>
    <property type="match status" value="1"/>
</dbReference>
<keyword evidence="4" id="KW-0808">Transferase</keyword>
<dbReference type="PANTHER" id="PTHR11751">
    <property type="entry name" value="ALANINE AMINOTRANSFERASE"/>
    <property type="match status" value="1"/>
</dbReference>
<keyword evidence="3" id="KW-0032">Aminotransferase</keyword>
<evidence type="ECO:0000256" key="5">
    <source>
        <dbReference type="ARBA" id="ARBA00022898"/>
    </source>
</evidence>
<comment type="subunit">
    <text evidence="2">Homodimer.</text>
</comment>
<protein>
    <recommendedName>
        <fullName evidence="8">alanine transaminase</fullName>
        <ecNumber evidence="8">2.6.1.2</ecNumber>
    </recommendedName>
</protein>
<dbReference type="Gene3D" id="3.90.1150.10">
    <property type="entry name" value="Aspartate Aminotransferase, domain 1"/>
    <property type="match status" value="1"/>
</dbReference>
<dbReference type="Proteomes" id="UP001145742">
    <property type="component" value="Unassembled WGS sequence"/>
</dbReference>
<comment type="catalytic activity">
    <reaction evidence="9">
        <text>L-alanine + 2-oxoglutarate = pyruvate + L-glutamate</text>
        <dbReference type="Rhea" id="RHEA:19453"/>
        <dbReference type="ChEBI" id="CHEBI:15361"/>
        <dbReference type="ChEBI" id="CHEBI:16810"/>
        <dbReference type="ChEBI" id="CHEBI:29985"/>
        <dbReference type="ChEBI" id="CHEBI:57972"/>
        <dbReference type="EC" id="2.6.1.2"/>
    </reaction>
</comment>
<dbReference type="InterPro" id="IPR015424">
    <property type="entry name" value="PyrdxlP-dep_Trfase"/>
</dbReference>
<evidence type="ECO:0000256" key="4">
    <source>
        <dbReference type="ARBA" id="ARBA00022679"/>
    </source>
</evidence>
<evidence type="ECO:0000256" key="1">
    <source>
        <dbReference type="ARBA" id="ARBA00001933"/>
    </source>
</evidence>
<evidence type="ECO:0000256" key="8">
    <source>
        <dbReference type="ARBA" id="ARBA00026106"/>
    </source>
</evidence>
<dbReference type="InterPro" id="IPR004839">
    <property type="entry name" value="Aminotransferase_I/II_large"/>
</dbReference>
<keyword evidence="13" id="KW-1185">Reference proteome</keyword>